<keyword evidence="2" id="KW-1185">Reference proteome</keyword>
<gene>
    <name evidence="1" type="ordered locus">DET1497</name>
</gene>
<dbReference type="AlphaFoldDB" id="Q3Z6F2"/>
<evidence type="ECO:0000313" key="2">
    <source>
        <dbReference type="Proteomes" id="UP000008289"/>
    </source>
</evidence>
<dbReference type="HOGENOM" id="CLU_215776_0_0_0"/>
<dbReference type="InParanoid" id="Q3Z6F2"/>
<dbReference type="STRING" id="243164.DET1497"/>
<dbReference type="Proteomes" id="UP000008289">
    <property type="component" value="Chromosome"/>
</dbReference>
<dbReference type="EMBL" id="CP000027">
    <property type="protein sequence ID" value="AAW39308.1"/>
    <property type="molecule type" value="Genomic_DNA"/>
</dbReference>
<proteinExistence type="predicted"/>
<evidence type="ECO:0000313" key="1">
    <source>
        <dbReference type="EMBL" id="AAW39308.1"/>
    </source>
</evidence>
<protein>
    <submittedName>
        <fullName evidence="1">Uncharacterized protein</fullName>
    </submittedName>
</protein>
<sequence>MDFNLFYSSARIFCLVHSGRQIACIYCRHSGAKNASFRRICSSAFKRGV</sequence>
<name>Q3Z6F2_DEHM1</name>
<dbReference type="eggNOG" id="ENOG5030T4R">
    <property type="taxonomic scope" value="Bacteria"/>
</dbReference>
<dbReference type="KEGG" id="det:DET1497"/>
<reference evidence="1 2" key="1">
    <citation type="journal article" date="2005" name="Science">
        <title>Genome sequence of the PCE-dechlorinating bacterium Dehalococcoides ethenogenes.</title>
        <authorList>
            <person name="Seshadri R."/>
            <person name="Adrian L."/>
            <person name="Fouts D.E."/>
            <person name="Eisen J.A."/>
            <person name="Phillippy A.M."/>
            <person name="Methe B.A."/>
            <person name="Ward N.L."/>
            <person name="Nelson W.C."/>
            <person name="Deboy R.T."/>
            <person name="Khouri H.M."/>
            <person name="Kolonay J.F."/>
            <person name="Dodson R.J."/>
            <person name="Daugherty S.C."/>
            <person name="Brinkac L.M."/>
            <person name="Sullivan S.A."/>
            <person name="Madupu R."/>
            <person name="Nelson K.E."/>
            <person name="Kang K.H."/>
            <person name="Impraim M."/>
            <person name="Tran K."/>
            <person name="Robinson J.M."/>
            <person name="Forberger H.A."/>
            <person name="Fraser C.M."/>
            <person name="Zinder S.H."/>
            <person name="Heidelberg J.F."/>
        </authorList>
    </citation>
    <scope>NUCLEOTIDE SEQUENCE [LARGE SCALE GENOMIC DNA]</scope>
    <source>
        <strain evidence="2">ATCC BAA-2266 / KCTC 15142 / 195</strain>
    </source>
</reference>
<organism evidence="1 2">
    <name type="scientific">Dehalococcoides mccartyi (strain ATCC BAA-2266 / KCTC 15142 / 195)</name>
    <name type="common">Dehalococcoides ethenogenes (strain 195)</name>
    <dbReference type="NCBI Taxonomy" id="243164"/>
    <lineage>
        <taxon>Bacteria</taxon>
        <taxon>Bacillati</taxon>
        <taxon>Chloroflexota</taxon>
        <taxon>Dehalococcoidia</taxon>
        <taxon>Dehalococcoidales</taxon>
        <taxon>Dehalococcoidaceae</taxon>
        <taxon>Dehalococcoides</taxon>
    </lineage>
</organism>
<accession>Q3Z6F2</accession>